<reference evidence="2 3" key="1">
    <citation type="journal article" date="2021" name="ACS Chem. Biol.">
        <title>Genomic-Led Discovery of a Novel Glycopeptide Antibiotic by Nonomuraea coxensis DSM 45129.</title>
        <authorList>
            <person name="Yushchuk O."/>
            <person name="Vior N.M."/>
            <person name="Andreo-Vidal A."/>
            <person name="Berini F."/>
            <person name="Ruckert C."/>
            <person name="Busche T."/>
            <person name="Binda E."/>
            <person name="Kalinowski J."/>
            <person name="Truman A.W."/>
            <person name="Marinelli F."/>
        </authorList>
    </citation>
    <scope>NUCLEOTIDE SEQUENCE [LARGE SCALE GENOMIC DNA]</scope>
    <source>
        <strain evidence="2 3">DSM 45129</strain>
    </source>
</reference>
<gene>
    <name evidence="2" type="ORF">Nocox_41215</name>
</gene>
<name>A0ABX8UDB7_9ACTN</name>
<feature type="region of interest" description="Disordered" evidence="1">
    <location>
        <begin position="1"/>
        <end position="30"/>
    </location>
</feature>
<keyword evidence="3" id="KW-1185">Reference proteome</keyword>
<protein>
    <submittedName>
        <fullName evidence="2">Uncharacterized protein</fullName>
    </submittedName>
</protein>
<evidence type="ECO:0000256" key="1">
    <source>
        <dbReference type="SAM" id="MobiDB-lite"/>
    </source>
</evidence>
<dbReference type="EMBL" id="CP068985">
    <property type="protein sequence ID" value="QYC45786.1"/>
    <property type="molecule type" value="Genomic_DNA"/>
</dbReference>
<evidence type="ECO:0000313" key="3">
    <source>
        <dbReference type="Proteomes" id="UP000824681"/>
    </source>
</evidence>
<evidence type="ECO:0000313" key="2">
    <source>
        <dbReference type="EMBL" id="QYC45786.1"/>
    </source>
</evidence>
<dbReference type="Proteomes" id="UP000824681">
    <property type="component" value="Chromosome"/>
</dbReference>
<proteinExistence type="predicted"/>
<sequence>MAARTPDSEPCDNQHAAPPTPAARAIDWQPSHSRVNQVRVRAHTCSCTSPYFELCTAGGRWFVRRFTGGNPTVTTESPWLSARTAQDLWTQILAGQAQ</sequence>
<organism evidence="2 3">
    <name type="scientific">Nonomuraea coxensis DSM 45129</name>
    <dbReference type="NCBI Taxonomy" id="1122611"/>
    <lineage>
        <taxon>Bacteria</taxon>
        <taxon>Bacillati</taxon>
        <taxon>Actinomycetota</taxon>
        <taxon>Actinomycetes</taxon>
        <taxon>Streptosporangiales</taxon>
        <taxon>Streptosporangiaceae</taxon>
        <taxon>Nonomuraea</taxon>
    </lineage>
</organism>
<accession>A0ABX8UDB7</accession>